<dbReference type="InterPro" id="IPR004500">
    <property type="entry name" value="Pro-tRNA-synth_IIa_bac-type"/>
</dbReference>
<dbReference type="STRING" id="1802593.A2172_01670"/>
<dbReference type="PRINTS" id="PR01046">
    <property type="entry name" value="TRNASYNTHPRO"/>
</dbReference>
<dbReference type="AlphaFoldDB" id="A0A1G1W9T7"/>
<evidence type="ECO:0000256" key="11">
    <source>
        <dbReference type="ARBA" id="ARBA00047671"/>
    </source>
</evidence>
<accession>A0A1G1W9T7</accession>
<dbReference type="InterPro" id="IPR006195">
    <property type="entry name" value="aa-tRNA-synth_II"/>
</dbReference>
<dbReference type="PROSITE" id="PS50862">
    <property type="entry name" value="AA_TRNA_LIGASE_II"/>
    <property type="match status" value="1"/>
</dbReference>
<evidence type="ECO:0000256" key="2">
    <source>
        <dbReference type="ARBA" id="ARBA00011738"/>
    </source>
</evidence>
<keyword evidence="9" id="KW-0648">Protein biosynthesis</keyword>
<dbReference type="EC" id="6.1.1.15" evidence="3 12"/>
<protein>
    <recommendedName>
        <fullName evidence="4 12">Proline--tRNA ligase</fullName>
        <ecNumber evidence="3 12">6.1.1.15</ecNumber>
    </recommendedName>
</protein>
<dbReference type="GO" id="GO:0006433">
    <property type="term" value="P:prolyl-tRNA aminoacylation"/>
    <property type="evidence" value="ECO:0007669"/>
    <property type="project" value="UniProtKB-UniRule"/>
</dbReference>
<evidence type="ECO:0000256" key="4">
    <source>
        <dbReference type="ARBA" id="ARBA00019110"/>
    </source>
</evidence>
<dbReference type="InterPro" id="IPR044140">
    <property type="entry name" value="ProRS_anticodon_short"/>
</dbReference>
<dbReference type="Gene3D" id="3.30.930.10">
    <property type="entry name" value="Bira Bifunctional Protein, Domain 2"/>
    <property type="match status" value="1"/>
</dbReference>
<dbReference type="GO" id="GO:0005829">
    <property type="term" value="C:cytosol"/>
    <property type="evidence" value="ECO:0007669"/>
    <property type="project" value="TreeGrafter"/>
</dbReference>
<evidence type="ECO:0000256" key="7">
    <source>
        <dbReference type="ARBA" id="ARBA00022741"/>
    </source>
</evidence>
<dbReference type="GO" id="GO:0004827">
    <property type="term" value="F:proline-tRNA ligase activity"/>
    <property type="evidence" value="ECO:0007669"/>
    <property type="project" value="UniProtKB-UniRule"/>
</dbReference>
<organism evidence="14 15">
    <name type="scientific">Candidatus Woykebacteria bacterium RBG_13_40_15</name>
    <dbReference type="NCBI Taxonomy" id="1802593"/>
    <lineage>
        <taxon>Bacteria</taxon>
        <taxon>Candidatus Woykeibacteriota</taxon>
    </lineage>
</organism>
<reference evidence="14 15" key="1">
    <citation type="journal article" date="2016" name="Nat. Commun.">
        <title>Thousands of microbial genomes shed light on interconnected biogeochemical processes in an aquifer system.</title>
        <authorList>
            <person name="Anantharaman K."/>
            <person name="Brown C.T."/>
            <person name="Hug L.A."/>
            <person name="Sharon I."/>
            <person name="Castelle C.J."/>
            <person name="Probst A.J."/>
            <person name="Thomas B.C."/>
            <person name="Singh A."/>
            <person name="Wilkins M.J."/>
            <person name="Karaoz U."/>
            <person name="Brodie E.L."/>
            <person name="Williams K.H."/>
            <person name="Hubbard S.S."/>
            <person name="Banfield J.F."/>
        </authorList>
    </citation>
    <scope>NUCLEOTIDE SEQUENCE [LARGE SCALE GENOMIC DNA]</scope>
</reference>
<keyword evidence="6 14" id="KW-0436">Ligase</keyword>
<evidence type="ECO:0000256" key="5">
    <source>
        <dbReference type="ARBA" id="ARBA00022490"/>
    </source>
</evidence>
<dbReference type="NCBIfam" id="TIGR00409">
    <property type="entry name" value="proS_fam_II"/>
    <property type="match status" value="1"/>
</dbReference>
<dbReference type="SUPFAM" id="SSF52954">
    <property type="entry name" value="Class II aaRS ABD-related"/>
    <property type="match status" value="1"/>
</dbReference>
<dbReference type="PANTHER" id="PTHR42753">
    <property type="entry name" value="MITOCHONDRIAL RIBOSOME PROTEIN L39/PROLYL-TRNA LIGASE FAMILY MEMBER"/>
    <property type="match status" value="1"/>
</dbReference>
<dbReference type="InterPro" id="IPR050062">
    <property type="entry name" value="Pro-tRNA_synthetase"/>
</dbReference>
<dbReference type="CDD" id="cd00861">
    <property type="entry name" value="ProRS_anticodon_short"/>
    <property type="match status" value="1"/>
</dbReference>
<evidence type="ECO:0000256" key="8">
    <source>
        <dbReference type="ARBA" id="ARBA00022840"/>
    </source>
</evidence>
<dbReference type="Proteomes" id="UP000176631">
    <property type="component" value="Unassembled WGS sequence"/>
</dbReference>
<evidence type="ECO:0000313" key="14">
    <source>
        <dbReference type="EMBL" id="OGY24448.1"/>
    </source>
</evidence>
<dbReference type="InterPro" id="IPR036621">
    <property type="entry name" value="Anticodon-bd_dom_sf"/>
</dbReference>
<comment type="subcellular location">
    <subcellularLocation>
        <location evidence="1">Cytoplasm</location>
    </subcellularLocation>
</comment>
<dbReference type="PANTHER" id="PTHR42753:SF2">
    <property type="entry name" value="PROLINE--TRNA LIGASE"/>
    <property type="match status" value="1"/>
</dbReference>
<dbReference type="InterPro" id="IPR004154">
    <property type="entry name" value="Anticodon-bd"/>
</dbReference>
<evidence type="ECO:0000256" key="1">
    <source>
        <dbReference type="ARBA" id="ARBA00004496"/>
    </source>
</evidence>
<dbReference type="Pfam" id="PF03129">
    <property type="entry name" value="HGTP_anticodon"/>
    <property type="match status" value="1"/>
</dbReference>
<dbReference type="InterPro" id="IPR045864">
    <property type="entry name" value="aa-tRNA-synth_II/BPL/LPL"/>
</dbReference>
<dbReference type="InterPro" id="IPR002316">
    <property type="entry name" value="Pro-tRNA-ligase_IIa"/>
</dbReference>
<feature type="domain" description="Aminoacyl-transfer RNA synthetases class-II family profile" evidence="13">
    <location>
        <begin position="38"/>
        <end position="317"/>
    </location>
</feature>
<comment type="subunit">
    <text evidence="2">Homodimer.</text>
</comment>
<evidence type="ECO:0000259" key="13">
    <source>
        <dbReference type="PROSITE" id="PS50862"/>
    </source>
</evidence>
<evidence type="ECO:0000256" key="10">
    <source>
        <dbReference type="ARBA" id="ARBA00023146"/>
    </source>
</evidence>
<evidence type="ECO:0000256" key="6">
    <source>
        <dbReference type="ARBA" id="ARBA00022598"/>
    </source>
</evidence>
<dbReference type="SUPFAM" id="SSF55681">
    <property type="entry name" value="Class II aaRS and biotin synthetases"/>
    <property type="match status" value="1"/>
</dbReference>
<keyword evidence="10" id="KW-0030">Aminoacyl-tRNA synthetase</keyword>
<dbReference type="EMBL" id="MHCP01000009">
    <property type="protein sequence ID" value="OGY24448.1"/>
    <property type="molecule type" value="Genomic_DNA"/>
</dbReference>
<dbReference type="Gene3D" id="3.40.50.800">
    <property type="entry name" value="Anticodon-binding domain"/>
    <property type="match status" value="1"/>
</dbReference>
<name>A0A1G1W9T7_9BACT</name>
<dbReference type="Pfam" id="PF00587">
    <property type="entry name" value="tRNA-synt_2b"/>
    <property type="match status" value="1"/>
</dbReference>
<dbReference type="GO" id="GO:0005524">
    <property type="term" value="F:ATP binding"/>
    <property type="evidence" value="ECO:0007669"/>
    <property type="project" value="UniProtKB-KW"/>
</dbReference>
<evidence type="ECO:0000256" key="3">
    <source>
        <dbReference type="ARBA" id="ARBA00012831"/>
    </source>
</evidence>
<dbReference type="CDD" id="cd00779">
    <property type="entry name" value="ProRS_core_prok"/>
    <property type="match status" value="1"/>
</dbReference>
<keyword evidence="5" id="KW-0963">Cytoplasm</keyword>
<proteinExistence type="predicted"/>
<sequence length="409" mass="45849">MRYSKLFGKTLRTAPKEAEAISHKLLAKGGFIDQLAAGIYTFLPLGWRVHQKIENIIRSEMDALGGQEFSMPVLAPKTLWQETGRWETIDPPLFVTRDRHEKEYALGPTHEEVITDLARRSVKSYKDLPFSAYQIQDKFRNELRSTGGLLRTREFFMKDLYSFHADEADFKEFFKKAIAAYTKIFNRVGLKTLVSQASGGSIGGDITYEFQIPAPVGEDQVFFCESCGYAINRQFAEEKKVKNTCPECKKKLAQTNAIEAGQVFSLGTKYSGSMGANFVDRDGKEKPIIMGCYGIGVGRLMAAIVEVFHDKLGIIWPENVAPFGIHLVSIGNSSKVTKKADEIYEKLTKKGEEVLYDDRDESPGVKLADADLIGVPERWVVSETTLKKDSVEIKKRSEKTAKLAKISSL</sequence>
<gene>
    <name evidence="14" type="ORF">A2172_01670</name>
</gene>
<dbReference type="InterPro" id="IPR033730">
    <property type="entry name" value="ProRS_core_prok"/>
</dbReference>
<comment type="catalytic activity">
    <reaction evidence="11">
        <text>tRNA(Pro) + L-proline + ATP = L-prolyl-tRNA(Pro) + AMP + diphosphate</text>
        <dbReference type="Rhea" id="RHEA:14305"/>
        <dbReference type="Rhea" id="RHEA-COMP:9700"/>
        <dbReference type="Rhea" id="RHEA-COMP:9702"/>
        <dbReference type="ChEBI" id="CHEBI:30616"/>
        <dbReference type="ChEBI" id="CHEBI:33019"/>
        <dbReference type="ChEBI" id="CHEBI:60039"/>
        <dbReference type="ChEBI" id="CHEBI:78442"/>
        <dbReference type="ChEBI" id="CHEBI:78532"/>
        <dbReference type="ChEBI" id="CHEBI:456215"/>
        <dbReference type="EC" id="6.1.1.15"/>
    </reaction>
</comment>
<comment type="caution">
    <text evidence="14">The sequence shown here is derived from an EMBL/GenBank/DDBJ whole genome shotgun (WGS) entry which is preliminary data.</text>
</comment>
<keyword evidence="8" id="KW-0067">ATP-binding</keyword>
<evidence type="ECO:0000256" key="12">
    <source>
        <dbReference type="NCBIfam" id="TIGR00409"/>
    </source>
</evidence>
<dbReference type="InterPro" id="IPR002314">
    <property type="entry name" value="aa-tRNA-synt_IIb"/>
</dbReference>
<evidence type="ECO:0000313" key="15">
    <source>
        <dbReference type="Proteomes" id="UP000176631"/>
    </source>
</evidence>
<keyword evidence="7" id="KW-0547">Nucleotide-binding</keyword>
<evidence type="ECO:0000256" key="9">
    <source>
        <dbReference type="ARBA" id="ARBA00022917"/>
    </source>
</evidence>